<feature type="region of interest" description="Disordered" evidence="1">
    <location>
        <begin position="1"/>
        <end position="24"/>
    </location>
</feature>
<sequence length="108" mass="12163">MAHQPNLFTPQPPTAPLPPRMEPPAAPRRIPRWLQRLDLFIRVIVRLYLGLILVVLPWLHLWDDNHLLAAVPSLSHLALSGITRGLVSGLGLLNIWIAIHDALHYNEG</sequence>
<reference evidence="3 4" key="1">
    <citation type="journal article" date="2016" name="Int. J. Syst. Evol. Microbiol.">
        <title>Acidipila dinghuensis sp. nov., an acidobacterium isolated from forest soil.</title>
        <authorList>
            <person name="Jiang Y.W."/>
            <person name="Wang J."/>
            <person name="Chen M.H."/>
            <person name="Lv Y.Y."/>
            <person name="Qiu L.H."/>
        </authorList>
    </citation>
    <scope>NUCLEOTIDE SEQUENCE [LARGE SCALE GENOMIC DNA]</scope>
    <source>
        <strain evidence="3 4">DHOF10</strain>
    </source>
</reference>
<comment type="caution">
    <text evidence="3">The sequence shown here is derived from an EMBL/GenBank/DDBJ whole genome shotgun (WGS) entry which is preliminary data.</text>
</comment>
<evidence type="ECO:0000313" key="4">
    <source>
        <dbReference type="Proteomes" id="UP000290253"/>
    </source>
</evidence>
<dbReference type="OrthoDB" id="122473at2"/>
<evidence type="ECO:0000313" key="3">
    <source>
        <dbReference type="EMBL" id="RXS97684.1"/>
    </source>
</evidence>
<evidence type="ECO:0000256" key="1">
    <source>
        <dbReference type="SAM" id="MobiDB-lite"/>
    </source>
</evidence>
<keyword evidence="2" id="KW-0812">Transmembrane</keyword>
<keyword evidence="2" id="KW-0472">Membrane</keyword>
<protein>
    <submittedName>
        <fullName evidence="3">Uncharacterized protein</fullName>
    </submittedName>
</protein>
<organism evidence="3 4">
    <name type="scientific">Silvibacterium dinghuense</name>
    <dbReference type="NCBI Taxonomy" id="1560006"/>
    <lineage>
        <taxon>Bacteria</taxon>
        <taxon>Pseudomonadati</taxon>
        <taxon>Acidobacteriota</taxon>
        <taxon>Terriglobia</taxon>
        <taxon>Terriglobales</taxon>
        <taxon>Acidobacteriaceae</taxon>
        <taxon>Silvibacterium</taxon>
    </lineage>
</organism>
<proteinExistence type="predicted"/>
<dbReference type="Proteomes" id="UP000290253">
    <property type="component" value="Unassembled WGS sequence"/>
</dbReference>
<keyword evidence="4" id="KW-1185">Reference proteome</keyword>
<keyword evidence="2" id="KW-1133">Transmembrane helix</keyword>
<dbReference type="RefSeq" id="WP_129207463.1">
    <property type="nucleotide sequence ID" value="NZ_BMGU01000001.1"/>
</dbReference>
<dbReference type="AlphaFoldDB" id="A0A4Q1SJ72"/>
<feature type="transmembrane region" description="Helical" evidence="2">
    <location>
        <begin position="39"/>
        <end position="61"/>
    </location>
</feature>
<accession>A0A4Q1SJ72</accession>
<feature type="compositionally biased region" description="Pro residues" evidence="1">
    <location>
        <begin position="10"/>
        <end position="24"/>
    </location>
</feature>
<dbReference type="EMBL" id="SDMK01000001">
    <property type="protein sequence ID" value="RXS97684.1"/>
    <property type="molecule type" value="Genomic_DNA"/>
</dbReference>
<gene>
    <name evidence="3" type="ORF">ESZ00_07370</name>
</gene>
<name>A0A4Q1SJ72_9BACT</name>
<evidence type="ECO:0000256" key="2">
    <source>
        <dbReference type="SAM" id="Phobius"/>
    </source>
</evidence>
<feature type="transmembrane region" description="Helical" evidence="2">
    <location>
        <begin position="81"/>
        <end position="99"/>
    </location>
</feature>